<evidence type="ECO:0000313" key="1">
    <source>
        <dbReference type="EMBL" id="KAI0032556.1"/>
    </source>
</evidence>
<proteinExistence type="predicted"/>
<evidence type="ECO:0000313" key="2">
    <source>
        <dbReference type="Proteomes" id="UP000814128"/>
    </source>
</evidence>
<reference evidence="1" key="2">
    <citation type="journal article" date="2022" name="New Phytol.">
        <title>Evolutionary transition to the ectomycorrhizal habit in the genomes of a hyperdiverse lineage of mushroom-forming fungi.</title>
        <authorList>
            <person name="Looney B."/>
            <person name="Miyauchi S."/>
            <person name="Morin E."/>
            <person name="Drula E."/>
            <person name="Courty P.E."/>
            <person name="Kohler A."/>
            <person name="Kuo A."/>
            <person name="LaButti K."/>
            <person name="Pangilinan J."/>
            <person name="Lipzen A."/>
            <person name="Riley R."/>
            <person name="Andreopoulos W."/>
            <person name="He G."/>
            <person name="Johnson J."/>
            <person name="Nolan M."/>
            <person name="Tritt A."/>
            <person name="Barry K.W."/>
            <person name="Grigoriev I.V."/>
            <person name="Nagy L.G."/>
            <person name="Hibbett D."/>
            <person name="Henrissat B."/>
            <person name="Matheny P.B."/>
            <person name="Labbe J."/>
            <person name="Martin F.M."/>
        </authorList>
    </citation>
    <scope>NUCLEOTIDE SEQUENCE</scope>
    <source>
        <strain evidence="1">EC-137</strain>
    </source>
</reference>
<sequence length="678" mass="75317">MHNGPLLRSHQDQADHVAGFSEALSDVFGDVRDIYRDRIVLEREYAAKLQALAKKLIDKKSRKMAMAVFGAEPSKTWTEETLSESTIEAAYSKIVSSMLNSAQEHVDLADALTTQVVDPLKVLERKTEDHRKKLATLYQRLLSDRDRYDTECEEVEAYRQKQDRASDDKHAERAARQFEQQHADMLNAKNVYLINTACANRVQERFYAEDLPTFENVPWHYLELLQAHFTRKCVDLLKLAQQLQTRHHDALKLQLTVVESSLEEVSPERDQNLFIDYNIRPFTAPSGFRFEPCAGHYDTADVSVEAAPKIYLQNRLSKCRAKLEELVPLLETKRREADQATKVLDAYASNQSLGSVNDAMETYLDAQHQATLFEGSRTILEAEIKLVEEALGGDEGSQSPHQFKSSSFTIPTECAHCRTNIWGLSKQGKSCKLCGISVHAKCELKVAADCTRVKNNSKRKSENSISPATDTVPTASSAFSPRSGSIAPTPSSFAQSHTAHEDELPRARVLFDFTPTSPFELTVYENMLVSVVEEDDGSGWVKVDDGNGGRGLVPASYVELADASASPPAPTLMPAFKTVGKGRMVKGLYDYHAVGVDEIDVTEGGMIELTAGGENYAEGWWEGVDPQGKKGIFPSNYVCCISSSPLYAPADGNGNRLPSYRPHKIALCSCLVTIYDTK</sequence>
<protein>
    <submittedName>
        <fullName evidence="1">Uncharacterized protein</fullName>
    </submittedName>
</protein>
<name>A0ACB8QMH9_9AGAM</name>
<keyword evidence="2" id="KW-1185">Reference proteome</keyword>
<dbReference type="Proteomes" id="UP000814128">
    <property type="component" value="Unassembled WGS sequence"/>
</dbReference>
<accession>A0ACB8QMH9</accession>
<dbReference type="EMBL" id="MU273542">
    <property type="protein sequence ID" value="KAI0032556.1"/>
    <property type="molecule type" value="Genomic_DNA"/>
</dbReference>
<organism evidence="1 2">
    <name type="scientific">Vararia minispora EC-137</name>
    <dbReference type="NCBI Taxonomy" id="1314806"/>
    <lineage>
        <taxon>Eukaryota</taxon>
        <taxon>Fungi</taxon>
        <taxon>Dikarya</taxon>
        <taxon>Basidiomycota</taxon>
        <taxon>Agaricomycotina</taxon>
        <taxon>Agaricomycetes</taxon>
        <taxon>Russulales</taxon>
        <taxon>Lachnocladiaceae</taxon>
        <taxon>Vararia</taxon>
    </lineage>
</organism>
<reference evidence="1" key="1">
    <citation type="submission" date="2021-02" db="EMBL/GenBank/DDBJ databases">
        <authorList>
            <consortium name="DOE Joint Genome Institute"/>
            <person name="Ahrendt S."/>
            <person name="Looney B.P."/>
            <person name="Miyauchi S."/>
            <person name="Morin E."/>
            <person name="Drula E."/>
            <person name="Courty P.E."/>
            <person name="Chicoki N."/>
            <person name="Fauchery L."/>
            <person name="Kohler A."/>
            <person name="Kuo A."/>
            <person name="Labutti K."/>
            <person name="Pangilinan J."/>
            <person name="Lipzen A."/>
            <person name="Riley R."/>
            <person name="Andreopoulos W."/>
            <person name="He G."/>
            <person name="Johnson J."/>
            <person name="Barry K.W."/>
            <person name="Grigoriev I.V."/>
            <person name="Nagy L."/>
            <person name="Hibbett D."/>
            <person name="Henrissat B."/>
            <person name="Matheny P.B."/>
            <person name="Labbe J."/>
            <person name="Martin F."/>
        </authorList>
    </citation>
    <scope>NUCLEOTIDE SEQUENCE</scope>
    <source>
        <strain evidence="1">EC-137</strain>
    </source>
</reference>
<comment type="caution">
    <text evidence="1">The sequence shown here is derived from an EMBL/GenBank/DDBJ whole genome shotgun (WGS) entry which is preliminary data.</text>
</comment>
<gene>
    <name evidence="1" type="ORF">K488DRAFT_49643</name>
</gene>